<evidence type="ECO:0000313" key="2">
    <source>
        <dbReference type="EMBL" id="EPT01723.1"/>
    </source>
</evidence>
<organism evidence="2 3">
    <name type="scientific">Fomitopsis schrenkii</name>
    <name type="common">Brown rot fungus</name>
    <dbReference type="NCBI Taxonomy" id="2126942"/>
    <lineage>
        <taxon>Eukaryota</taxon>
        <taxon>Fungi</taxon>
        <taxon>Dikarya</taxon>
        <taxon>Basidiomycota</taxon>
        <taxon>Agaricomycotina</taxon>
        <taxon>Agaricomycetes</taxon>
        <taxon>Polyporales</taxon>
        <taxon>Fomitopsis</taxon>
    </lineage>
</organism>
<name>S8EAW4_FOMSC</name>
<keyword evidence="3" id="KW-1185">Reference proteome</keyword>
<dbReference type="AlphaFoldDB" id="S8EAW4"/>
<dbReference type="InParanoid" id="S8EAW4"/>
<feature type="domain" description="DUF6593" evidence="1">
    <location>
        <begin position="15"/>
        <end position="176"/>
    </location>
</feature>
<dbReference type="Proteomes" id="UP000015241">
    <property type="component" value="Unassembled WGS sequence"/>
</dbReference>
<evidence type="ECO:0000313" key="3">
    <source>
        <dbReference type="Proteomes" id="UP000015241"/>
    </source>
</evidence>
<reference evidence="2 3" key="1">
    <citation type="journal article" date="2012" name="Science">
        <title>The Paleozoic origin of enzymatic lignin decomposition reconstructed from 31 fungal genomes.</title>
        <authorList>
            <person name="Floudas D."/>
            <person name="Binder M."/>
            <person name="Riley R."/>
            <person name="Barry K."/>
            <person name="Blanchette R.A."/>
            <person name="Henrissat B."/>
            <person name="Martinez A.T."/>
            <person name="Otillar R."/>
            <person name="Spatafora J.W."/>
            <person name="Yadav J.S."/>
            <person name="Aerts A."/>
            <person name="Benoit I."/>
            <person name="Boyd A."/>
            <person name="Carlson A."/>
            <person name="Copeland A."/>
            <person name="Coutinho P.M."/>
            <person name="de Vries R.P."/>
            <person name="Ferreira P."/>
            <person name="Findley K."/>
            <person name="Foster B."/>
            <person name="Gaskell J."/>
            <person name="Glotzer D."/>
            <person name="Gorecki P."/>
            <person name="Heitman J."/>
            <person name="Hesse C."/>
            <person name="Hori C."/>
            <person name="Igarashi K."/>
            <person name="Jurgens J.A."/>
            <person name="Kallen N."/>
            <person name="Kersten P."/>
            <person name="Kohler A."/>
            <person name="Kuees U."/>
            <person name="Kumar T.K.A."/>
            <person name="Kuo A."/>
            <person name="LaButti K."/>
            <person name="Larrondo L.F."/>
            <person name="Lindquist E."/>
            <person name="Ling A."/>
            <person name="Lombard V."/>
            <person name="Lucas S."/>
            <person name="Lundell T."/>
            <person name="Martin R."/>
            <person name="McLaughlin D.J."/>
            <person name="Morgenstern I."/>
            <person name="Morin E."/>
            <person name="Murat C."/>
            <person name="Nagy L.G."/>
            <person name="Nolan M."/>
            <person name="Ohm R.A."/>
            <person name="Patyshakuliyeva A."/>
            <person name="Rokas A."/>
            <person name="Ruiz-Duenas F.J."/>
            <person name="Sabat G."/>
            <person name="Salamov A."/>
            <person name="Samejima M."/>
            <person name="Schmutz J."/>
            <person name="Slot J.C."/>
            <person name="St John F."/>
            <person name="Stenlid J."/>
            <person name="Sun H."/>
            <person name="Sun S."/>
            <person name="Syed K."/>
            <person name="Tsang A."/>
            <person name="Wiebenga A."/>
            <person name="Young D."/>
            <person name="Pisabarro A."/>
            <person name="Eastwood D.C."/>
            <person name="Martin F."/>
            <person name="Cullen D."/>
            <person name="Grigoriev I.V."/>
            <person name="Hibbett D.S."/>
        </authorList>
    </citation>
    <scope>NUCLEOTIDE SEQUENCE</scope>
    <source>
        <strain evidence="3">FP-58527</strain>
    </source>
</reference>
<dbReference type="eggNOG" id="ENOG502SS3D">
    <property type="taxonomic scope" value="Eukaryota"/>
</dbReference>
<dbReference type="OrthoDB" id="3256331at2759"/>
<sequence length="198" mass="22238">MASQPEIISFTFSENNPCKTTITDAAGEVLYITYTETGKKVSTTRVFEGTSDTVVAEFQWSDIGLIINQVTLRGENKVAMHEWMRKSKLPFVDSASFKDDNERQYKWKGLSAGRALELYTKDDGYKQPIAGFHKPVLDKNASPPRKGPATLRLVPRADEIRELLVCSFLFLEIERRAKENGFGDSRSLMTGGQFAMIS</sequence>
<gene>
    <name evidence="2" type="ORF">FOMPIDRAFT_1119714</name>
</gene>
<accession>S8EAW4</accession>
<dbReference type="EMBL" id="KE504140">
    <property type="protein sequence ID" value="EPT01723.1"/>
    <property type="molecule type" value="Genomic_DNA"/>
</dbReference>
<evidence type="ECO:0000259" key="1">
    <source>
        <dbReference type="Pfam" id="PF20236"/>
    </source>
</evidence>
<proteinExistence type="predicted"/>
<dbReference type="InterPro" id="IPR046528">
    <property type="entry name" value="DUF6593"/>
</dbReference>
<protein>
    <recommendedName>
        <fullName evidence="1">DUF6593 domain-containing protein</fullName>
    </recommendedName>
</protein>
<dbReference type="Pfam" id="PF20236">
    <property type="entry name" value="DUF6593"/>
    <property type="match status" value="1"/>
</dbReference>
<dbReference type="HOGENOM" id="CLU_084280_0_0_1"/>